<dbReference type="Pfam" id="PF13443">
    <property type="entry name" value="HTH_26"/>
    <property type="match status" value="1"/>
</dbReference>
<dbReference type="InterPro" id="IPR001387">
    <property type="entry name" value="Cro/C1-type_HTH"/>
</dbReference>
<proteinExistence type="predicted"/>
<dbReference type="GO" id="GO:0003677">
    <property type="term" value="F:DNA binding"/>
    <property type="evidence" value="ECO:0007669"/>
    <property type="project" value="InterPro"/>
</dbReference>
<dbReference type="InterPro" id="IPR010982">
    <property type="entry name" value="Lambda_DNA-bd_dom_sf"/>
</dbReference>
<accession>A0A8S5URQ5</accession>
<sequence length="75" mass="8232">MDHRNEPPPIIRAITHQMETTGTSLLQLSRDADIPRSTLQRRLRTGRGLQLDEISRIAAALGTTASQIITQAEAA</sequence>
<organism evidence="2">
    <name type="scientific">Siphoviridae sp. ctksc2</name>
    <dbReference type="NCBI Taxonomy" id="2825645"/>
    <lineage>
        <taxon>Viruses</taxon>
        <taxon>Duplodnaviria</taxon>
        <taxon>Heunggongvirae</taxon>
        <taxon>Uroviricota</taxon>
        <taxon>Caudoviricetes</taxon>
    </lineage>
</organism>
<dbReference type="EMBL" id="BK016127">
    <property type="protein sequence ID" value="DAF97185.1"/>
    <property type="molecule type" value="Genomic_DNA"/>
</dbReference>
<reference evidence="2" key="1">
    <citation type="journal article" date="2021" name="Proc. Natl. Acad. Sci. U.S.A.">
        <title>A Catalog of Tens of Thousands of Viruses from Human Metagenomes Reveals Hidden Associations with Chronic Diseases.</title>
        <authorList>
            <person name="Tisza M.J."/>
            <person name="Buck C.B."/>
        </authorList>
    </citation>
    <scope>NUCLEOTIDE SEQUENCE</scope>
    <source>
        <strain evidence="2">Ctksc2</strain>
    </source>
</reference>
<evidence type="ECO:0000313" key="2">
    <source>
        <dbReference type="EMBL" id="DAF97185.1"/>
    </source>
</evidence>
<dbReference type="SUPFAM" id="SSF47413">
    <property type="entry name" value="lambda repressor-like DNA-binding domains"/>
    <property type="match status" value="1"/>
</dbReference>
<evidence type="ECO:0000259" key="1">
    <source>
        <dbReference type="Pfam" id="PF13443"/>
    </source>
</evidence>
<dbReference type="Gene3D" id="1.10.260.40">
    <property type="entry name" value="lambda repressor-like DNA-binding domains"/>
    <property type="match status" value="1"/>
</dbReference>
<name>A0A8S5URQ5_9CAUD</name>
<protein>
    <submittedName>
        <fullName evidence="2">SOS-response transcriptional repressor</fullName>
    </submittedName>
</protein>
<feature type="domain" description="HTH cro/C1-type" evidence="1">
    <location>
        <begin position="16"/>
        <end position="69"/>
    </location>
</feature>